<feature type="transmembrane region" description="Helical" evidence="6">
    <location>
        <begin position="352"/>
        <end position="375"/>
    </location>
</feature>
<keyword evidence="9" id="KW-1185">Reference proteome</keyword>
<keyword evidence="5 6" id="KW-0472">Membrane</keyword>
<evidence type="ECO:0000259" key="7">
    <source>
        <dbReference type="PROSITE" id="PS50850"/>
    </source>
</evidence>
<keyword evidence="3 6" id="KW-0812">Transmembrane</keyword>
<evidence type="ECO:0000256" key="3">
    <source>
        <dbReference type="ARBA" id="ARBA00022692"/>
    </source>
</evidence>
<comment type="subcellular location">
    <subcellularLocation>
        <location evidence="1">Cell membrane</location>
        <topology evidence="1">Multi-pass membrane protein</topology>
    </subcellularLocation>
</comment>
<organism evidence="8 9">
    <name type="scientific">Arcanobacterium haemolyticum (strain ATCC 9345 / DSM 20595 / CCM 5947 / CCUG 17215 / LMG 16163 / NBRC 15585 / NCTC 8452 / 11018)</name>
    <dbReference type="NCBI Taxonomy" id="644284"/>
    <lineage>
        <taxon>Bacteria</taxon>
        <taxon>Bacillati</taxon>
        <taxon>Actinomycetota</taxon>
        <taxon>Actinomycetes</taxon>
        <taxon>Actinomycetales</taxon>
        <taxon>Actinomycetaceae</taxon>
        <taxon>Arcanobacterium</taxon>
    </lineage>
</organism>
<evidence type="ECO:0000256" key="5">
    <source>
        <dbReference type="ARBA" id="ARBA00023136"/>
    </source>
</evidence>
<feature type="transmembrane region" description="Helical" evidence="6">
    <location>
        <begin position="229"/>
        <end position="256"/>
    </location>
</feature>
<evidence type="ECO:0000313" key="8">
    <source>
        <dbReference type="EMBL" id="ADH92915.1"/>
    </source>
</evidence>
<feature type="transmembrane region" description="Helical" evidence="6">
    <location>
        <begin position="108"/>
        <end position="133"/>
    </location>
</feature>
<dbReference type="HOGENOM" id="CLU_034180_13_4_11"/>
<feature type="transmembrane region" description="Helical" evidence="6">
    <location>
        <begin position="381"/>
        <end position="401"/>
    </location>
</feature>
<accession>D7BPR6</accession>
<dbReference type="SUPFAM" id="SSF103473">
    <property type="entry name" value="MFS general substrate transporter"/>
    <property type="match status" value="1"/>
</dbReference>
<keyword evidence="2" id="KW-1003">Cell membrane</keyword>
<dbReference type="PANTHER" id="PTHR23513">
    <property type="entry name" value="INTEGRAL MEMBRANE EFFLUX PROTEIN-RELATED"/>
    <property type="match status" value="1"/>
</dbReference>
<dbReference type="InterPro" id="IPR011701">
    <property type="entry name" value="MFS"/>
</dbReference>
<dbReference type="InterPro" id="IPR020846">
    <property type="entry name" value="MFS_dom"/>
</dbReference>
<evidence type="ECO:0000313" key="9">
    <source>
        <dbReference type="Proteomes" id="UP000000376"/>
    </source>
</evidence>
<dbReference type="RefSeq" id="WP_013170407.1">
    <property type="nucleotide sequence ID" value="NC_014218.1"/>
</dbReference>
<feature type="transmembrane region" description="Helical" evidence="6">
    <location>
        <begin position="319"/>
        <end position="340"/>
    </location>
</feature>
<feature type="transmembrane region" description="Helical" evidence="6">
    <location>
        <begin position="262"/>
        <end position="282"/>
    </location>
</feature>
<dbReference type="Pfam" id="PF07690">
    <property type="entry name" value="MFS_1"/>
    <property type="match status" value="1"/>
</dbReference>
<feature type="domain" description="Major facilitator superfamily (MFS) profile" evidence="7">
    <location>
        <begin position="12"/>
        <end position="405"/>
    </location>
</feature>
<dbReference type="OrthoDB" id="4965946at2"/>
<keyword evidence="4 6" id="KW-1133">Transmembrane helix</keyword>
<dbReference type="InterPro" id="IPR036259">
    <property type="entry name" value="MFS_trans_sf"/>
</dbReference>
<evidence type="ECO:0000256" key="6">
    <source>
        <dbReference type="SAM" id="Phobius"/>
    </source>
</evidence>
<dbReference type="PANTHER" id="PTHR23513:SF11">
    <property type="entry name" value="STAPHYLOFERRIN A TRANSPORTER"/>
    <property type="match status" value="1"/>
</dbReference>
<feature type="transmembrane region" description="Helical" evidence="6">
    <location>
        <begin position="294"/>
        <end position="313"/>
    </location>
</feature>
<dbReference type="Gene3D" id="1.20.1250.20">
    <property type="entry name" value="MFS general substrate transporter like domains"/>
    <property type="match status" value="1"/>
</dbReference>
<protein>
    <submittedName>
        <fullName evidence="8">Major facilitator superfamily MFS_1</fullName>
    </submittedName>
</protein>
<dbReference type="AlphaFoldDB" id="D7BPR6"/>
<name>D7BPR6_ARCHD</name>
<dbReference type="PROSITE" id="PS50850">
    <property type="entry name" value="MFS"/>
    <property type="match status" value="1"/>
</dbReference>
<reference evidence="8 9" key="1">
    <citation type="journal article" date="2010" name="Stand. Genomic Sci.">
        <title>Complete genome sequence of Arcanobacterium haemolyticum type strain (11018).</title>
        <authorList>
            <person name="Yasawong M."/>
            <person name="Teshima H."/>
            <person name="Lapidus A."/>
            <person name="Nolan M."/>
            <person name="Lucas S."/>
            <person name="Glavina Del Rio T."/>
            <person name="Tice H."/>
            <person name="Cheng J."/>
            <person name="Bruce D."/>
            <person name="Detter C."/>
            <person name="Tapia R."/>
            <person name="Han C."/>
            <person name="Goodwin L."/>
            <person name="Pitluck S."/>
            <person name="Liolios K."/>
            <person name="Ivanova N."/>
            <person name="Mavromatis K."/>
            <person name="Mikhailova N."/>
            <person name="Pati A."/>
            <person name="Chen A."/>
            <person name="Palaniappan K."/>
            <person name="Land M."/>
            <person name="Hauser L."/>
            <person name="Chang Y."/>
            <person name="Jeffries C."/>
            <person name="Rohde M."/>
            <person name="Sikorski J."/>
            <person name="Pukall R."/>
            <person name="Goker M."/>
            <person name="Woyke T."/>
            <person name="Bristow J."/>
            <person name="Eisen J."/>
            <person name="Markowitz V."/>
            <person name="Hugenholtz P."/>
            <person name="Kyrpides N."/>
            <person name="Klenk H."/>
        </authorList>
    </citation>
    <scope>NUCLEOTIDE SEQUENCE [LARGE SCALE GENOMIC DNA]</scope>
    <source>
        <strain evidence="9">ATCC 9345 / DSM 20595 / CCUG 17215 / LMG 16163 / NBRC 15585 / NCTC 8452 / 11018</strain>
    </source>
</reference>
<feature type="transmembrane region" description="Helical" evidence="6">
    <location>
        <begin position="82"/>
        <end position="102"/>
    </location>
</feature>
<dbReference type="eggNOG" id="COG0477">
    <property type="taxonomic scope" value="Bacteria"/>
</dbReference>
<gene>
    <name evidence="8" type="ordered locus">Arch_1206</name>
</gene>
<sequence>MRNSLRSGDRLVAVKGYVAWFLTDTSFTAAISINGFALPIIVLLVVGSASAAGLVSAVGTVTAGTSSIFGGWLQDAINKRTLVIWSAVVGAALFLTGAALIATGSFNLFSAIVLAFLLGLRSGLAGTTTNVMLRSFIPTKLLPKAISVGQARDSVIEFAGTPVGGFLLEIGNAFPYVVNVILNCIAAVSAAFLPKNIFEPVQEAGASSNKKLSLGNLTKGFHILKKSRLLRVSATSGNFAFAVFNAALLITTMHIVSIEGNAITAGFLNTSVAVGVFVGAIVAPKLISRVKGGILILLAYLLPLSTLVLLLLVESTYLRIVVLAPSMVLLPAGSAVMGSVQMLSVPKNALGRFFAAVGVVELFLTTIATLSATVIYEQFGFEFAISVCIAAVTVCVLHLVATREIRQIPTSESYEDFFSSN</sequence>
<dbReference type="Proteomes" id="UP000000376">
    <property type="component" value="Chromosome"/>
</dbReference>
<dbReference type="GO" id="GO:0005886">
    <property type="term" value="C:plasma membrane"/>
    <property type="evidence" value="ECO:0007669"/>
    <property type="project" value="UniProtKB-SubCell"/>
</dbReference>
<evidence type="ECO:0000256" key="1">
    <source>
        <dbReference type="ARBA" id="ARBA00004651"/>
    </source>
</evidence>
<evidence type="ECO:0000256" key="4">
    <source>
        <dbReference type="ARBA" id="ARBA00022989"/>
    </source>
</evidence>
<dbReference type="EMBL" id="CP002045">
    <property type="protein sequence ID" value="ADH92915.1"/>
    <property type="molecule type" value="Genomic_DNA"/>
</dbReference>
<proteinExistence type="predicted"/>
<dbReference type="KEGG" id="ahe:Arch_1206"/>
<dbReference type="GO" id="GO:0022857">
    <property type="term" value="F:transmembrane transporter activity"/>
    <property type="evidence" value="ECO:0007669"/>
    <property type="project" value="InterPro"/>
</dbReference>
<dbReference type="STRING" id="644284.Arch_1206"/>
<evidence type="ECO:0000256" key="2">
    <source>
        <dbReference type="ARBA" id="ARBA00022475"/>
    </source>
</evidence>